<name>A0A0R2KUM5_9LACO</name>
<accession>A0A0R2KUM5</accession>
<evidence type="ECO:0000313" key="2">
    <source>
        <dbReference type="Proteomes" id="UP000051859"/>
    </source>
</evidence>
<dbReference type="AlphaFoldDB" id="A0A0R2KUM5"/>
<comment type="caution">
    <text evidence="1">The sequence shown here is derived from an EMBL/GenBank/DDBJ whole genome shotgun (WGS) entry which is preliminary data.</text>
</comment>
<evidence type="ECO:0000313" key="1">
    <source>
        <dbReference type="EMBL" id="KRN93195.1"/>
    </source>
</evidence>
<dbReference type="STRING" id="331679.IV81_GL000872"/>
<dbReference type="Pfam" id="PF02699">
    <property type="entry name" value="YajC"/>
    <property type="match status" value="1"/>
</dbReference>
<gene>
    <name evidence="1" type="ORF">IV81_GL000872</name>
</gene>
<evidence type="ECO:0008006" key="3">
    <source>
        <dbReference type="Google" id="ProtNLM"/>
    </source>
</evidence>
<organism evidence="1 2">
    <name type="scientific">Pediococcus stilesii</name>
    <dbReference type="NCBI Taxonomy" id="331679"/>
    <lineage>
        <taxon>Bacteria</taxon>
        <taxon>Bacillati</taxon>
        <taxon>Bacillota</taxon>
        <taxon>Bacilli</taxon>
        <taxon>Lactobacillales</taxon>
        <taxon>Lactobacillaceae</taxon>
        <taxon>Pediococcus</taxon>
    </lineage>
</organism>
<protein>
    <recommendedName>
        <fullName evidence="3">Preprotein translocase subunit YajC</fullName>
    </recommendedName>
</protein>
<proteinExistence type="predicted"/>
<dbReference type="InterPro" id="IPR003849">
    <property type="entry name" value="Preprotein_translocase_YajC"/>
</dbReference>
<dbReference type="Proteomes" id="UP000051859">
    <property type="component" value="Unassembled WGS sequence"/>
</dbReference>
<reference evidence="1 2" key="1">
    <citation type="journal article" date="2015" name="Genome Announc.">
        <title>Expanding the biotechnology potential of lactobacilli through comparative genomics of 213 strains and associated genera.</title>
        <authorList>
            <person name="Sun Z."/>
            <person name="Harris H.M."/>
            <person name="McCann A."/>
            <person name="Guo C."/>
            <person name="Argimon S."/>
            <person name="Zhang W."/>
            <person name="Yang X."/>
            <person name="Jeffery I.B."/>
            <person name="Cooney J.C."/>
            <person name="Kagawa T.F."/>
            <person name="Liu W."/>
            <person name="Song Y."/>
            <person name="Salvetti E."/>
            <person name="Wrobel A."/>
            <person name="Rasinkangas P."/>
            <person name="Parkhill J."/>
            <person name="Rea M.C."/>
            <person name="O'Sullivan O."/>
            <person name="Ritari J."/>
            <person name="Douillard F.P."/>
            <person name="Paul Ross R."/>
            <person name="Yang R."/>
            <person name="Briner A.E."/>
            <person name="Felis G.E."/>
            <person name="de Vos W.M."/>
            <person name="Barrangou R."/>
            <person name="Klaenhammer T.R."/>
            <person name="Caufield P.W."/>
            <person name="Cui Y."/>
            <person name="Zhang H."/>
            <person name="O'Toole P.W."/>
        </authorList>
    </citation>
    <scope>NUCLEOTIDE SEQUENCE [LARGE SCALE GENOMIC DNA]</scope>
    <source>
        <strain evidence="1 2">DSM 18001</strain>
    </source>
</reference>
<keyword evidence="2" id="KW-1185">Reference proteome</keyword>
<sequence>MRNAQEKLQRFYNSLSTGDTIVLSDGIKGQITGIDGEFYKVRIAENVEVELNKFGIVNKLGDSK</sequence>
<dbReference type="SMART" id="SM01323">
    <property type="entry name" value="YajC"/>
    <property type="match status" value="1"/>
</dbReference>
<dbReference type="PATRIC" id="fig|331679.3.peg.877"/>
<dbReference type="EMBL" id="JQBX01000021">
    <property type="protein sequence ID" value="KRN93195.1"/>
    <property type="molecule type" value="Genomic_DNA"/>
</dbReference>